<reference evidence="2 3" key="1">
    <citation type="submission" date="2017-09" db="EMBL/GenBank/DDBJ databases">
        <authorList>
            <person name="Ehlers B."/>
            <person name="Leendertz F.H."/>
        </authorList>
    </citation>
    <scope>NUCLEOTIDE SEQUENCE [LARGE SCALE GENOMIC DNA]</scope>
    <source>
        <strain evidence="2 3">CGMCC 1.10978</strain>
    </source>
</reference>
<dbReference type="Proteomes" id="UP000219374">
    <property type="component" value="Unassembled WGS sequence"/>
</dbReference>
<feature type="region of interest" description="Disordered" evidence="1">
    <location>
        <begin position="239"/>
        <end position="270"/>
    </location>
</feature>
<accession>A0A286D9I5</accession>
<keyword evidence="3" id="KW-1185">Reference proteome</keyword>
<dbReference type="InterPro" id="IPR029058">
    <property type="entry name" value="AB_hydrolase_fold"/>
</dbReference>
<protein>
    <recommendedName>
        <fullName evidence="4">Lipase (Class 3)</fullName>
    </recommendedName>
</protein>
<evidence type="ECO:0008006" key="4">
    <source>
        <dbReference type="Google" id="ProtNLM"/>
    </source>
</evidence>
<organism evidence="2 3">
    <name type="scientific">Pseudoxanthomonas wuyuanensis</name>
    <dbReference type="NCBI Taxonomy" id="1073196"/>
    <lineage>
        <taxon>Bacteria</taxon>
        <taxon>Pseudomonadati</taxon>
        <taxon>Pseudomonadota</taxon>
        <taxon>Gammaproteobacteria</taxon>
        <taxon>Lysobacterales</taxon>
        <taxon>Lysobacteraceae</taxon>
        <taxon>Pseudoxanthomonas</taxon>
    </lineage>
</organism>
<dbReference type="EMBL" id="OCND01000007">
    <property type="protein sequence ID" value="SOD55326.1"/>
    <property type="molecule type" value="Genomic_DNA"/>
</dbReference>
<name>A0A286D9I5_9GAMM</name>
<evidence type="ECO:0000256" key="1">
    <source>
        <dbReference type="SAM" id="MobiDB-lite"/>
    </source>
</evidence>
<evidence type="ECO:0000313" key="3">
    <source>
        <dbReference type="Proteomes" id="UP000219374"/>
    </source>
</evidence>
<dbReference type="Pfam" id="PF26363">
    <property type="entry name" value="Phospholipase-like"/>
    <property type="match status" value="1"/>
</dbReference>
<feature type="compositionally biased region" description="Low complexity" evidence="1">
    <location>
        <begin position="239"/>
        <end position="262"/>
    </location>
</feature>
<dbReference type="AlphaFoldDB" id="A0A286D9I5"/>
<gene>
    <name evidence="2" type="ORF">SAMN06296416_1072</name>
</gene>
<proteinExistence type="predicted"/>
<sequence>MSLTSQQYAYLADDAYKPYPPGPQPEGKEQNVVLGGITYKVLEHASNPFNGYQGTIYQRVDTGEIIVAHRGTEPDQGLGQILRDGALTDGAMVAARFNPQTADAIALTKRALDYAEQQGRKPGGQVPEVTVTGHSLGGTHAQITAHQFGLRGETFNAYGAASLGYRIPSGGDHVINHVKAGDFVSAASPHFGQVRVYASADEIATLHAAGYANDRNPLDPRAPAATRWTRARRPWPRACLPAPTACTTSSTPTARASPTVPSWPTRPRAN</sequence>
<dbReference type="Gene3D" id="3.40.50.1820">
    <property type="entry name" value="alpha/beta hydrolase"/>
    <property type="match status" value="1"/>
</dbReference>
<dbReference type="SUPFAM" id="SSF53474">
    <property type="entry name" value="alpha/beta-Hydrolases"/>
    <property type="match status" value="1"/>
</dbReference>
<evidence type="ECO:0000313" key="2">
    <source>
        <dbReference type="EMBL" id="SOD55326.1"/>
    </source>
</evidence>